<keyword evidence="5" id="KW-1185">Reference proteome</keyword>
<dbReference type="Proteomes" id="UP000803884">
    <property type="component" value="Unassembled WGS sequence"/>
</dbReference>
<comment type="caution">
    <text evidence="4">The sequence shown here is derived from an EMBL/GenBank/DDBJ whole genome shotgun (WGS) entry which is preliminary data.</text>
</comment>
<dbReference type="InterPro" id="IPR002225">
    <property type="entry name" value="3Beta_OHSteriod_DH/Estase"/>
</dbReference>
<accession>A0AB34KW50</accession>
<name>A0AB34KW50_9PEZI</name>
<evidence type="ECO:0000313" key="4">
    <source>
        <dbReference type="EMBL" id="KAL1588242.1"/>
    </source>
</evidence>
<dbReference type="RefSeq" id="XP_069231347.1">
    <property type="nucleotide sequence ID" value="XM_069371428.1"/>
</dbReference>
<dbReference type="InterPro" id="IPR050177">
    <property type="entry name" value="Lipid_A_modif_metabolic_enz"/>
</dbReference>
<evidence type="ECO:0000259" key="3">
    <source>
        <dbReference type="Pfam" id="PF01073"/>
    </source>
</evidence>
<dbReference type="GeneID" id="96004266"/>
<dbReference type="PANTHER" id="PTHR43245:SF51">
    <property type="entry name" value="SHORT CHAIN DEHYDROGENASE_REDUCTASE FAMILY 42E, MEMBER 2"/>
    <property type="match status" value="1"/>
</dbReference>
<dbReference type="Gene3D" id="3.40.50.720">
    <property type="entry name" value="NAD(P)-binding Rossmann-like Domain"/>
    <property type="match status" value="1"/>
</dbReference>
<reference evidence="4 5" key="1">
    <citation type="journal article" date="2020" name="Microbiol. Resour. Announc.">
        <title>Draft Genome Sequence of a Cladosporium Species Isolated from the Mesophotic Ascidian Didemnum maculosum.</title>
        <authorList>
            <person name="Gioti A."/>
            <person name="Siaperas R."/>
            <person name="Nikolaivits E."/>
            <person name="Le Goff G."/>
            <person name="Ouazzani J."/>
            <person name="Kotoulas G."/>
            <person name="Topakas E."/>
        </authorList>
    </citation>
    <scope>NUCLEOTIDE SEQUENCE [LARGE SCALE GENOMIC DNA]</scope>
    <source>
        <strain evidence="4 5">TM138-S3</strain>
    </source>
</reference>
<evidence type="ECO:0000256" key="1">
    <source>
        <dbReference type="ARBA" id="ARBA00009219"/>
    </source>
</evidence>
<dbReference type="AlphaFoldDB" id="A0AB34KW50"/>
<protein>
    <recommendedName>
        <fullName evidence="3">3-beta hydroxysteroid dehydrogenase/isomerase domain-containing protein</fullName>
    </recommendedName>
</protein>
<keyword evidence="2" id="KW-0560">Oxidoreductase</keyword>
<proteinExistence type="inferred from homology"/>
<dbReference type="GO" id="GO:0006694">
    <property type="term" value="P:steroid biosynthetic process"/>
    <property type="evidence" value="ECO:0007669"/>
    <property type="project" value="InterPro"/>
</dbReference>
<dbReference type="EMBL" id="JAAQHG020000007">
    <property type="protein sequence ID" value="KAL1588242.1"/>
    <property type="molecule type" value="Genomic_DNA"/>
</dbReference>
<organism evidence="4 5">
    <name type="scientific">Cladosporium halotolerans</name>
    <dbReference type="NCBI Taxonomy" id="1052096"/>
    <lineage>
        <taxon>Eukaryota</taxon>
        <taxon>Fungi</taxon>
        <taxon>Dikarya</taxon>
        <taxon>Ascomycota</taxon>
        <taxon>Pezizomycotina</taxon>
        <taxon>Dothideomycetes</taxon>
        <taxon>Dothideomycetidae</taxon>
        <taxon>Cladosporiales</taxon>
        <taxon>Cladosporiaceae</taxon>
        <taxon>Cladosporium</taxon>
    </lineage>
</organism>
<comment type="similarity">
    <text evidence="1">Belongs to the 3-beta-HSD family.</text>
</comment>
<dbReference type="GO" id="GO:0016616">
    <property type="term" value="F:oxidoreductase activity, acting on the CH-OH group of donors, NAD or NADP as acceptor"/>
    <property type="evidence" value="ECO:0007669"/>
    <property type="project" value="InterPro"/>
</dbReference>
<dbReference type="InterPro" id="IPR036291">
    <property type="entry name" value="NAD(P)-bd_dom_sf"/>
</dbReference>
<evidence type="ECO:0000256" key="2">
    <source>
        <dbReference type="ARBA" id="ARBA00023002"/>
    </source>
</evidence>
<dbReference type="SUPFAM" id="SSF51735">
    <property type="entry name" value="NAD(P)-binding Rossmann-fold domains"/>
    <property type="match status" value="1"/>
</dbReference>
<gene>
    <name evidence="4" type="ORF">WHR41_02822</name>
</gene>
<feature type="domain" description="3-beta hydroxysteroid dehydrogenase/isomerase" evidence="3">
    <location>
        <begin position="7"/>
        <end position="282"/>
    </location>
</feature>
<evidence type="ECO:0000313" key="5">
    <source>
        <dbReference type="Proteomes" id="UP000803884"/>
    </source>
</evidence>
<dbReference type="Pfam" id="PF01073">
    <property type="entry name" value="3Beta_HSD"/>
    <property type="match status" value="1"/>
</dbReference>
<dbReference type="PANTHER" id="PTHR43245">
    <property type="entry name" value="BIFUNCTIONAL POLYMYXIN RESISTANCE PROTEIN ARNA"/>
    <property type="match status" value="1"/>
</dbReference>
<sequence>MATFRILVTGGSGFLGRAVIKALNEKHPTWTIDALDIHPPDEDIRQIIDQFFQIDIRSEASVKAAFSNYHPDLVVHTAGIVTSRELRYSTKDSDWQRVKAINYDGTVHILNATLAAGCTRFVYTSSVTAIIDDLDHDYHNMHEDTTPTGLATLHYGRSKGLAEAFVLSPSNAQRGLKACALRPCTVIGPDDTQVLSLLHDLIAKGETHFIIGDGHNLYDWVYISNAVDAHVLAIENLLPGGAGTAAGEAIFVTNHEPAYFWDFLAFVWAQFGHEPRVRVHVPVTLAVVVAWVLEVLTWVTGRRATLDRGSVKDGYRTHYASPEKAVRVLGYRPRVGLSEGVRRSCEAFKRRLEEERRGMLKGEEG</sequence>